<dbReference type="Gene3D" id="3.40.50.1820">
    <property type="entry name" value="alpha/beta hydrolase"/>
    <property type="match status" value="2"/>
</dbReference>
<evidence type="ECO:0000256" key="6">
    <source>
        <dbReference type="SAM" id="MobiDB-lite"/>
    </source>
</evidence>
<gene>
    <name evidence="7" type="ORF">EW146_g3119</name>
</gene>
<keyword evidence="5" id="KW-0325">Glycoprotein</keyword>
<dbReference type="EMBL" id="SGPL01000098">
    <property type="protein sequence ID" value="THH17760.1"/>
    <property type="molecule type" value="Genomic_DNA"/>
</dbReference>
<feature type="compositionally biased region" description="Low complexity" evidence="6">
    <location>
        <begin position="1"/>
        <end position="15"/>
    </location>
</feature>
<proteinExistence type="inferred from homology"/>
<evidence type="ECO:0000256" key="1">
    <source>
        <dbReference type="ARBA" id="ARBA00011079"/>
    </source>
</evidence>
<comment type="caution">
    <text evidence="7">The sequence shown here is derived from an EMBL/GenBank/DDBJ whole genome shotgun (WGS) entry which is preliminary data.</text>
</comment>
<feature type="region of interest" description="Disordered" evidence="6">
    <location>
        <begin position="1"/>
        <end position="25"/>
    </location>
</feature>
<evidence type="ECO:0000256" key="4">
    <source>
        <dbReference type="ARBA" id="ARBA00022801"/>
    </source>
</evidence>
<protein>
    <submittedName>
        <fullName evidence="7">Uncharacterized protein</fullName>
    </submittedName>
</protein>
<reference evidence="7 8" key="1">
    <citation type="submission" date="2019-02" db="EMBL/GenBank/DDBJ databases">
        <title>Genome sequencing of the rare red list fungi Bondarzewia mesenterica.</title>
        <authorList>
            <person name="Buettner E."/>
            <person name="Kellner H."/>
        </authorList>
    </citation>
    <scope>NUCLEOTIDE SEQUENCE [LARGE SCALE GENOMIC DNA]</scope>
    <source>
        <strain evidence="7 8">DSM 108281</strain>
    </source>
</reference>
<accession>A0A4S4M4G6</accession>
<sequence>MTTTNSSSTVSVSSPSPGPTPAPAPISAHRAAILRINKLGPYTSTSSSAPVSAYKRFYTVHNNEIQIQESDGNVTQVPEDKPLERTCIMWRRKIGFYIAKVVFKKGQRFDERIWTLWKWPPGYTLWVKKKGKVEDERNVRKDYYLYDNRLLSNIAAGVEHQLVHAALIARASQAQYSDARMCSSLLLHLRKHADQCSLIFAEHMPSKFEHYNISFPRHAPPPPLPSSSIASGMLSFLPLLALATSVVAILPDGRLHANTPPLPLPPIIDLLPNARAVEYKSTDSAASVPPYNTTYYFDQLIDHTNPSLGTFKQRYWHTWEFYEPGGPIILMTPGEANAAPYYGYLTNRTINGLIAQQEKGATIVLEHRFFGLSNPYPDLSVASLKYLTIQQAIDDLEYFAKNVKLPMPGGDSVAPGQAPWVLVGGSYAGIDVEFVVCLARLGALTGFTMVNKTDLFQAGYASSAVVQSISDYWGYFEPIRQYMPKNCSADVQAVIAHFDAVFTWGSDSEIAALKAEYGMADVTHADDVTGALRNNLWDWQSLSPTSGPNAPFFQFCDALEVKDGVSAPASGWGVDHAVSAWGTYFKNEYLSNLCGNATAEECLGTYNASQSTWTDESIDNAGRSWNWIVCNEVGFFQDAAPKGHPTIVSRLVQPAGDEARSCSPLFFFRRQCELMFPAAFSKPPVPDVQKTNEAYDGWNLRVDHLFFANGQRDPWREATVSADGLYVPSTASQPIAVGDGYHCSDLKSAAGEVDATVKKVQDEALQSIHAWLADWSPSI</sequence>
<dbReference type="InterPro" id="IPR008758">
    <property type="entry name" value="Peptidase_S28"/>
</dbReference>
<dbReference type="InterPro" id="IPR029058">
    <property type="entry name" value="AB_hydrolase_fold"/>
</dbReference>
<keyword evidence="8" id="KW-1185">Reference proteome</keyword>
<keyword evidence="3" id="KW-0732">Signal</keyword>
<dbReference type="SUPFAM" id="SSF53474">
    <property type="entry name" value="alpha/beta-Hydrolases"/>
    <property type="match status" value="1"/>
</dbReference>
<evidence type="ECO:0000256" key="2">
    <source>
        <dbReference type="ARBA" id="ARBA00022670"/>
    </source>
</evidence>
<dbReference type="PANTHER" id="PTHR11010">
    <property type="entry name" value="PROTEASE S28 PRO-X CARBOXYPEPTIDASE-RELATED"/>
    <property type="match status" value="1"/>
</dbReference>
<organism evidence="7 8">
    <name type="scientific">Bondarzewia mesenterica</name>
    <dbReference type="NCBI Taxonomy" id="1095465"/>
    <lineage>
        <taxon>Eukaryota</taxon>
        <taxon>Fungi</taxon>
        <taxon>Dikarya</taxon>
        <taxon>Basidiomycota</taxon>
        <taxon>Agaricomycotina</taxon>
        <taxon>Agaricomycetes</taxon>
        <taxon>Russulales</taxon>
        <taxon>Bondarzewiaceae</taxon>
        <taxon>Bondarzewia</taxon>
    </lineage>
</organism>
<dbReference type="Proteomes" id="UP000310158">
    <property type="component" value="Unassembled WGS sequence"/>
</dbReference>
<dbReference type="PANTHER" id="PTHR11010:SF23">
    <property type="entry name" value="SERINE PEPTIDASE"/>
    <property type="match status" value="1"/>
</dbReference>
<evidence type="ECO:0000313" key="7">
    <source>
        <dbReference type="EMBL" id="THH17760.1"/>
    </source>
</evidence>
<dbReference type="GO" id="GO:0008239">
    <property type="term" value="F:dipeptidyl-peptidase activity"/>
    <property type="evidence" value="ECO:0007669"/>
    <property type="project" value="TreeGrafter"/>
</dbReference>
<keyword evidence="4" id="KW-0378">Hydrolase</keyword>
<dbReference type="GO" id="GO:0070008">
    <property type="term" value="F:serine-type exopeptidase activity"/>
    <property type="evidence" value="ECO:0007669"/>
    <property type="project" value="InterPro"/>
</dbReference>
<evidence type="ECO:0000256" key="3">
    <source>
        <dbReference type="ARBA" id="ARBA00022729"/>
    </source>
</evidence>
<evidence type="ECO:0000313" key="8">
    <source>
        <dbReference type="Proteomes" id="UP000310158"/>
    </source>
</evidence>
<dbReference type="OrthoDB" id="1735038at2759"/>
<dbReference type="GO" id="GO:0006508">
    <property type="term" value="P:proteolysis"/>
    <property type="evidence" value="ECO:0007669"/>
    <property type="project" value="UniProtKB-KW"/>
</dbReference>
<keyword evidence="2" id="KW-0645">Protease</keyword>
<dbReference type="AlphaFoldDB" id="A0A4S4M4G6"/>
<comment type="similarity">
    <text evidence="1">Belongs to the peptidase S28 family.</text>
</comment>
<name>A0A4S4M4G6_9AGAM</name>
<dbReference type="Pfam" id="PF05577">
    <property type="entry name" value="Peptidase_S28"/>
    <property type="match status" value="1"/>
</dbReference>
<evidence type="ECO:0000256" key="5">
    <source>
        <dbReference type="ARBA" id="ARBA00023180"/>
    </source>
</evidence>